<accession>A0AAW0GEL2</accession>
<organism evidence="1 2">
    <name type="scientific">Cerrena zonata</name>
    <dbReference type="NCBI Taxonomy" id="2478898"/>
    <lineage>
        <taxon>Eukaryota</taxon>
        <taxon>Fungi</taxon>
        <taxon>Dikarya</taxon>
        <taxon>Basidiomycota</taxon>
        <taxon>Agaricomycotina</taxon>
        <taxon>Agaricomycetes</taxon>
        <taxon>Polyporales</taxon>
        <taxon>Cerrenaceae</taxon>
        <taxon>Cerrena</taxon>
    </lineage>
</organism>
<protein>
    <submittedName>
        <fullName evidence="1">Uncharacterized protein</fullName>
    </submittedName>
</protein>
<dbReference type="AlphaFoldDB" id="A0AAW0GEL2"/>
<dbReference type="EMBL" id="JASBNA010000011">
    <property type="protein sequence ID" value="KAK7688392.1"/>
    <property type="molecule type" value="Genomic_DNA"/>
</dbReference>
<comment type="caution">
    <text evidence="1">The sequence shown here is derived from an EMBL/GenBank/DDBJ whole genome shotgun (WGS) entry which is preliminary data.</text>
</comment>
<name>A0AAW0GEL2_9APHY</name>
<evidence type="ECO:0000313" key="2">
    <source>
        <dbReference type="Proteomes" id="UP001385951"/>
    </source>
</evidence>
<sequence>MLLTTFLPPYPLPLMATPPPGRISAIKKTARGYHTYSKVIPRSREIQLDVAKEAYGSSVGPIPAEEFLDRFMPTSRENMSKVNKVETDFFHGIPTKGLEKDMCKSFVKIMNKSKLFPGLEFVDTFDNEDRQSGCKFRPDGGVYSTGAGRISALEWRLLQLFIEWKATHTLDPYRASAGLDEVLAQRGSIPAAPGCKKITL</sequence>
<dbReference type="Proteomes" id="UP001385951">
    <property type="component" value="Unassembled WGS sequence"/>
</dbReference>
<gene>
    <name evidence="1" type="ORF">QCA50_008765</name>
</gene>
<reference evidence="1 2" key="1">
    <citation type="submission" date="2022-09" db="EMBL/GenBank/DDBJ databases">
        <authorList>
            <person name="Palmer J.M."/>
        </authorList>
    </citation>
    <scope>NUCLEOTIDE SEQUENCE [LARGE SCALE GENOMIC DNA]</scope>
    <source>
        <strain evidence="1 2">DSM 7382</strain>
    </source>
</reference>
<evidence type="ECO:0000313" key="1">
    <source>
        <dbReference type="EMBL" id="KAK7688392.1"/>
    </source>
</evidence>
<keyword evidence="2" id="KW-1185">Reference proteome</keyword>
<proteinExistence type="predicted"/>